<proteinExistence type="predicted"/>
<comment type="caution">
    <text evidence="2">The sequence shown here is derived from an EMBL/GenBank/DDBJ whole genome shotgun (WGS) entry which is preliminary data.</text>
</comment>
<keyword evidence="1" id="KW-1133">Transmembrane helix</keyword>
<keyword evidence="1" id="KW-0812">Transmembrane</keyword>
<feature type="transmembrane region" description="Helical" evidence="1">
    <location>
        <begin position="74"/>
        <end position="96"/>
    </location>
</feature>
<keyword evidence="1" id="KW-0472">Membrane</keyword>
<sequence>MECIRTWSILRWKERAHDRYRFLKSALLIIYKDFIKDWVEKAKANGECLSSKLGRKLFTQFNNDAEQVFTSAKMITVILVLMVIIKVSFLCGHCYVYDPCMAISNLCLYNVTNMYSKFKKQLIEDLDCDNTRLF</sequence>
<dbReference type="Proteomes" id="UP000193560">
    <property type="component" value="Unassembled WGS sequence"/>
</dbReference>
<evidence type="ECO:0000313" key="3">
    <source>
        <dbReference type="Proteomes" id="UP000193560"/>
    </source>
</evidence>
<reference evidence="2 3" key="1">
    <citation type="submission" date="2016-07" db="EMBL/GenBank/DDBJ databases">
        <title>Pervasive Adenine N6-methylation of Active Genes in Fungi.</title>
        <authorList>
            <consortium name="DOE Joint Genome Institute"/>
            <person name="Mondo S.J."/>
            <person name="Dannebaum R.O."/>
            <person name="Kuo R.C."/>
            <person name="Labutti K."/>
            <person name="Haridas S."/>
            <person name="Kuo A."/>
            <person name="Salamov A."/>
            <person name="Ahrendt S.R."/>
            <person name="Lipzen A."/>
            <person name="Sullivan W."/>
            <person name="Andreopoulos W.B."/>
            <person name="Clum A."/>
            <person name="Lindquist E."/>
            <person name="Daum C."/>
            <person name="Ramamoorthy G.K."/>
            <person name="Gryganskyi A."/>
            <person name="Culley D."/>
            <person name="Magnuson J.K."/>
            <person name="James T.Y."/>
            <person name="O'Malley M.A."/>
            <person name="Stajich J.E."/>
            <person name="Spatafora J.W."/>
            <person name="Visel A."/>
            <person name="Grigoriev I.V."/>
        </authorList>
    </citation>
    <scope>NUCLEOTIDE SEQUENCE [LARGE SCALE GENOMIC DNA]</scope>
    <source>
        <strain evidence="2 3">NRRL 1336</strain>
    </source>
</reference>
<dbReference type="EMBL" id="MCGE01000054">
    <property type="protein sequence ID" value="ORZ02127.1"/>
    <property type="molecule type" value="Genomic_DNA"/>
</dbReference>
<name>A0A1X2HRB0_9FUNG</name>
<dbReference type="AlphaFoldDB" id="A0A1X2HRB0"/>
<evidence type="ECO:0000256" key="1">
    <source>
        <dbReference type="SAM" id="Phobius"/>
    </source>
</evidence>
<gene>
    <name evidence="2" type="ORF">BCR42DRAFT_497162</name>
</gene>
<protein>
    <submittedName>
        <fullName evidence="2">Uncharacterized protein</fullName>
    </submittedName>
</protein>
<keyword evidence="3" id="KW-1185">Reference proteome</keyword>
<organism evidence="2 3">
    <name type="scientific">Absidia repens</name>
    <dbReference type="NCBI Taxonomy" id="90262"/>
    <lineage>
        <taxon>Eukaryota</taxon>
        <taxon>Fungi</taxon>
        <taxon>Fungi incertae sedis</taxon>
        <taxon>Mucoromycota</taxon>
        <taxon>Mucoromycotina</taxon>
        <taxon>Mucoromycetes</taxon>
        <taxon>Mucorales</taxon>
        <taxon>Cunninghamellaceae</taxon>
        <taxon>Absidia</taxon>
    </lineage>
</organism>
<accession>A0A1X2HRB0</accession>
<evidence type="ECO:0000313" key="2">
    <source>
        <dbReference type="EMBL" id="ORZ02127.1"/>
    </source>
</evidence>